<dbReference type="Proteomes" id="UP001212741">
    <property type="component" value="Unassembled WGS sequence"/>
</dbReference>
<dbReference type="PANTHER" id="PTHR48081">
    <property type="entry name" value="AB HYDROLASE SUPERFAMILY PROTEIN C4A8.06C"/>
    <property type="match status" value="1"/>
</dbReference>
<proteinExistence type="inferred from homology"/>
<name>A0AAW6AJV7_9ACTN</name>
<evidence type="ECO:0000259" key="4">
    <source>
        <dbReference type="Pfam" id="PF07859"/>
    </source>
</evidence>
<evidence type="ECO:0000256" key="3">
    <source>
        <dbReference type="PROSITE-ProRule" id="PRU10038"/>
    </source>
</evidence>
<dbReference type="Pfam" id="PF07859">
    <property type="entry name" value="Abhydrolase_3"/>
    <property type="match status" value="1"/>
</dbReference>
<evidence type="ECO:0000313" key="5">
    <source>
        <dbReference type="EMBL" id="MDB1838271.1"/>
    </source>
</evidence>
<accession>A0AAW6AJV7</accession>
<organism evidence="5 6">
    <name type="scientific">Collinsella aerofaciens</name>
    <dbReference type="NCBI Taxonomy" id="74426"/>
    <lineage>
        <taxon>Bacteria</taxon>
        <taxon>Bacillati</taxon>
        <taxon>Actinomycetota</taxon>
        <taxon>Coriobacteriia</taxon>
        <taxon>Coriobacteriales</taxon>
        <taxon>Coriobacteriaceae</taxon>
        <taxon>Collinsella</taxon>
    </lineage>
</organism>
<gene>
    <name evidence="5" type="ORF">PMW86_01505</name>
</gene>
<dbReference type="InterPro" id="IPR013094">
    <property type="entry name" value="AB_hydrolase_3"/>
</dbReference>
<keyword evidence="2 5" id="KW-0378">Hydrolase</keyword>
<dbReference type="PANTHER" id="PTHR48081:SF8">
    <property type="entry name" value="ALPHA_BETA HYDROLASE FOLD-3 DOMAIN-CONTAINING PROTEIN-RELATED"/>
    <property type="match status" value="1"/>
</dbReference>
<feature type="domain" description="Alpha/beta hydrolase fold-3" evidence="4">
    <location>
        <begin position="115"/>
        <end position="329"/>
    </location>
</feature>
<evidence type="ECO:0000313" key="6">
    <source>
        <dbReference type="Proteomes" id="UP001212741"/>
    </source>
</evidence>
<protein>
    <submittedName>
        <fullName evidence="5">Alpha/beta hydrolase</fullName>
    </submittedName>
</protein>
<sequence>MGRQYDEALIGAISGRSFITEKRGLEVQIRPVPDDEREHVLDPRILEVSRKKMRNVSMSPSWTSLIGMRHRPDKPTYRLLDGEVQRDEVLMEAADRYIDLFVWTPPNHKEASPALVYLHGGAFMAGNVLQFEHQLEFIAEKSGAVVVYPEYRLAPETAFPGQIEDCVLALDYVREHAGDLGIDPHKIMVAGDSAGGSLTNACVQLRGAGAVAHAFEIYPEVDLAGEQGEGYEDFPAIADQEDVARFRIDHLRDSDGPMVELCAHGKMSPHDPLISALMLEDCTDFPSVTIVTSEYDPLRIPDEKWATKLRSSGIDVEVIEYAGCDHGFFDHFGVYPQSEDVCLLMAEKLKEMAAQ</sequence>
<evidence type="ECO:0000256" key="2">
    <source>
        <dbReference type="ARBA" id="ARBA00022801"/>
    </source>
</evidence>
<dbReference type="PROSITE" id="PS01174">
    <property type="entry name" value="LIPASE_GDXG_SER"/>
    <property type="match status" value="1"/>
</dbReference>
<dbReference type="Gene3D" id="3.40.50.1820">
    <property type="entry name" value="alpha/beta hydrolase"/>
    <property type="match status" value="1"/>
</dbReference>
<reference evidence="5" key="1">
    <citation type="submission" date="2023-01" db="EMBL/GenBank/DDBJ databases">
        <title>Human gut microbiome strain richness.</title>
        <authorList>
            <person name="Chen-Liaw A."/>
        </authorList>
    </citation>
    <scope>NUCLEOTIDE SEQUENCE</scope>
    <source>
        <strain evidence="5">D54st1_D6_D54t1_190329</strain>
    </source>
</reference>
<dbReference type="InterPro" id="IPR029058">
    <property type="entry name" value="AB_hydrolase_fold"/>
</dbReference>
<dbReference type="AlphaFoldDB" id="A0AAW6AJV7"/>
<dbReference type="GO" id="GO:0016787">
    <property type="term" value="F:hydrolase activity"/>
    <property type="evidence" value="ECO:0007669"/>
    <property type="project" value="UniProtKB-KW"/>
</dbReference>
<dbReference type="EMBL" id="JAQLEC010000003">
    <property type="protein sequence ID" value="MDB1838271.1"/>
    <property type="molecule type" value="Genomic_DNA"/>
</dbReference>
<dbReference type="RefSeq" id="WP_195521036.1">
    <property type="nucleotide sequence ID" value="NZ_JADNPG010000013.1"/>
</dbReference>
<feature type="active site" evidence="3">
    <location>
        <position position="193"/>
    </location>
</feature>
<dbReference type="SUPFAM" id="SSF53474">
    <property type="entry name" value="alpha/beta-Hydrolases"/>
    <property type="match status" value="1"/>
</dbReference>
<dbReference type="InterPro" id="IPR050300">
    <property type="entry name" value="GDXG_lipolytic_enzyme"/>
</dbReference>
<comment type="caution">
    <text evidence="5">The sequence shown here is derived from an EMBL/GenBank/DDBJ whole genome shotgun (WGS) entry which is preliminary data.</text>
</comment>
<dbReference type="InterPro" id="IPR033140">
    <property type="entry name" value="Lipase_GDXG_put_SER_AS"/>
</dbReference>
<evidence type="ECO:0000256" key="1">
    <source>
        <dbReference type="ARBA" id="ARBA00010515"/>
    </source>
</evidence>
<comment type="similarity">
    <text evidence="1">Belongs to the 'GDXG' lipolytic enzyme family.</text>
</comment>